<keyword evidence="2 3" id="KW-0040">ANK repeat</keyword>
<dbReference type="SUPFAM" id="SSF48403">
    <property type="entry name" value="Ankyrin repeat"/>
    <property type="match status" value="2"/>
</dbReference>
<name>A0A562BWH5_9BURK</name>
<feature type="repeat" description="ANK" evidence="3">
    <location>
        <begin position="207"/>
        <end position="239"/>
    </location>
</feature>
<accession>A0A562BWH5</accession>
<keyword evidence="1" id="KW-0677">Repeat</keyword>
<reference evidence="5 6" key="1">
    <citation type="submission" date="2019-07" db="EMBL/GenBank/DDBJ databases">
        <title>Genome sequencing of lignin-degrading bacterial isolates.</title>
        <authorList>
            <person name="Gladden J."/>
        </authorList>
    </citation>
    <scope>NUCLEOTIDE SEQUENCE [LARGE SCALE GENOMIC DNA]</scope>
    <source>
        <strain evidence="5 6">J11</strain>
    </source>
</reference>
<dbReference type="InterPro" id="IPR002110">
    <property type="entry name" value="Ankyrin_rpt"/>
</dbReference>
<dbReference type="PROSITE" id="PS50088">
    <property type="entry name" value="ANK_REPEAT"/>
    <property type="match status" value="2"/>
</dbReference>
<feature type="coiled-coil region" evidence="4">
    <location>
        <begin position="427"/>
        <end position="496"/>
    </location>
</feature>
<dbReference type="PANTHER" id="PTHR24123">
    <property type="entry name" value="ANKYRIN REPEAT-CONTAINING"/>
    <property type="match status" value="1"/>
</dbReference>
<dbReference type="EMBL" id="VLJN01000001">
    <property type="protein sequence ID" value="TWG89160.1"/>
    <property type="molecule type" value="Genomic_DNA"/>
</dbReference>
<dbReference type="PANTHER" id="PTHR24123:SF33">
    <property type="entry name" value="PROTEIN HOS4"/>
    <property type="match status" value="1"/>
</dbReference>
<evidence type="ECO:0000256" key="3">
    <source>
        <dbReference type="PROSITE-ProRule" id="PRU00023"/>
    </source>
</evidence>
<proteinExistence type="predicted"/>
<keyword evidence="6" id="KW-1185">Reference proteome</keyword>
<protein>
    <submittedName>
        <fullName evidence="5">Ankyrin repeat protein</fullName>
    </submittedName>
</protein>
<dbReference type="InterPro" id="IPR036770">
    <property type="entry name" value="Ankyrin_rpt-contain_sf"/>
</dbReference>
<keyword evidence="4" id="KW-0175">Coiled coil</keyword>
<dbReference type="Proteomes" id="UP000318141">
    <property type="component" value="Unassembled WGS sequence"/>
</dbReference>
<evidence type="ECO:0000256" key="4">
    <source>
        <dbReference type="SAM" id="Coils"/>
    </source>
</evidence>
<evidence type="ECO:0000313" key="5">
    <source>
        <dbReference type="EMBL" id="TWG89160.1"/>
    </source>
</evidence>
<evidence type="ECO:0000313" key="6">
    <source>
        <dbReference type="Proteomes" id="UP000318141"/>
    </source>
</evidence>
<dbReference type="SMART" id="SM00248">
    <property type="entry name" value="ANK"/>
    <property type="match status" value="7"/>
</dbReference>
<organism evidence="5 6">
    <name type="scientific">Cupriavidus gilardii J11</name>
    <dbReference type="NCBI Taxonomy" id="936133"/>
    <lineage>
        <taxon>Bacteria</taxon>
        <taxon>Pseudomonadati</taxon>
        <taxon>Pseudomonadota</taxon>
        <taxon>Betaproteobacteria</taxon>
        <taxon>Burkholderiales</taxon>
        <taxon>Burkholderiaceae</taxon>
        <taxon>Cupriavidus</taxon>
    </lineage>
</organism>
<dbReference type="InterPro" id="IPR051165">
    <property type="entry name" value="Multifunctional_ANK_Repeat"/>
</dbReference>
<evidence type="ECO:0000256" key="1">
    <source>
        <dbReference type="ARBA" id="ARBA00022737"/>
    </source>
</evidence>
<feature type="repeat" description="ANK" evidence="3">
    <location>
        <begin position="278"/>
        <end position="310"/>
    </location>
</feature>
<dbReference type="AlphaFoldDB" id="A0A562BWH5"/>
<dbReference type="PROSITE" id="PS50297">
    <property type="entry name" value="ANK_REP_REGION"/>
    <property type="match status" value="1"/>
</dbReference>
<evidence type="ECO:0000256" key="2">
    <source>
        <dbReference type="ARBA" id="ARBA00023043"/>
    </source>
</evidence>
<gene>
    <name evidence="5" type="ORF">L602_000100000500</name>
</gene>
<comment type="caution">
    <text evidence="5">The sequence shown here is derived from an EMBL/GenBank/DDBJ whole genome shotgun (WGS) entry which is preliminary data.</text>
</comment>
<dbReference type="Pfam" id="PF12796">
    <property type="entry name" value="Ank_2"/>
    <property type="match status" value="2"/>
</dbReference>
<sequence>MEPSLKLFRNSAVESNLPAESAWQCLADAIHRRDETAVLAGMQACRHLLCDDDRRWLHVLLGRLVEEGFEAPAIDACVAMGADIRHVDETGRTLLHRAIESGRHAHHADSIEPADHPRISMATLEYLADRGGRALLEAQDEDGQTPLMVALGDNDIAAWLLRQGVCIDTVDKSGNTGLLRSIAAGASATVQWLLAQGAEPLRTARPDGMNAITLAAHRLDRAMVRLLIQQGVPISATDALGRTVLHAVAMLPAGTSGAIEFARDLLDSGAPVNAADDEGCTPLMLAATAANIAMARLLLQRGADATLMAGPERLHRTALHMAVATPPRPNDTQPRAQELVEHESKLRGELAELLIDAGAKVDALDAAECTPLLIAVDERCRPAYLALQTACHARGIALTPRELMLMADRGVLPVAPQIAFTRLGKECVALRNAAADARAALASLQCERDALVERVKVLQLNQARSDERYAVLDLQLTEAREEIAALAERLAGQNARAANG</sequence>
<dbReference type="Gene3D" id="1.25.40.20">
    <property type="entry name" value="Ankyrin repeat-containing domain"/>
    <property type="match status" value="3"/>
</dbReference>